<comment type="function">
    <text evidence="11">E3 ubiquitin-protein ligase.</text>
</comment>
<evidence type="ECO:0000256" key="10">
    <source>
        <dbReference type="PROSITE-ProRule" id="PRU00175"/>
    </source>
</evidence>
<dbReference type="InterPro" id="IPR001841">
    <property type="entry name" value="Znf_RING"/>
</dbReference>
<comment type="caution">
    <text evidence="13">The sequence shown here is derived from an EMBL/GenBank/DDBJ whole genome shotgun (WGS) entry which is preliminary data.</text>
</comment>
<comment type="pathway">
    <text evidence="3 11">Protein modification; protein ubiquitination.</text>
</comment>
<reference evidence="13 14" key="1">
    <citation type="submission" date="2019-12" db="EMBL/GenBank/DDBJ databases">
        <authorList>
            <person name="Alioto T."/>
            <person name="Alioto T."/>
            <person name="Gomez Garrido J."/>
        </authorList>
    </citation>
    <scope>NUCLEOTIDE SEQUENCE [LARGE SCALE GENOMIC DNA]</scope>
</reference>
<keyword evidence="14" id="KW-1185">Reference proteome</keyword>
<evidence type="ECO:0000256" key="7">
    <source>
        <dbReference type="ARBA" id="ARBA00022786"/>
    </source>
</evidence>
<dbReference type="PROSITE" id="PS00518">
    <property type="entry name" value="ZF_RING_1"/>
    <property type="match status" value="1"/>
</dbReference>
<evidence type="ECO:0000256" key="3">
    <source>
        <dbReference type="ARBA" id="ARBA00004906"/>
    </source>
</evidence>
<evidence type="ECO:0000256" key="5">
    <source>
        <dbReference type="ARBA" id="ARBA00022723"/>
    </source>
</evidence>
<dbReference type="GO" id="GO:0008270">
    <property type="term" value="F:zinc ion binding"/>
    <property type="evidence" value="ECO:0007669"/>
    <property type="project" value="UniProtKB-KW"/>
</dbReference>
<evidence type="ECO:0000313" key="14">
    <source>
        <dbReference type="Proteomes" id="UP000594638"/>
    </source>
</evidence>
<organism evidence="13 14">
    <name type="scientific">Olea europaea subsp. europaea</name>
    <dbReference type="NCBI Taxonomy" id="158383"/>
    <lineage>
        <taxon>Eukaryota</taxon>
        <taxon>Viridiplantae</taxon>
        <taxon>Streptophyta</taxon>
        <taxon>Embryophyta</taxon>
        <taxon>Tracheophyta</taxon>
        <taxon>Spermatophyta</taxon>
        <taxon>Magnoliopsida</taxon>
        <taxon>eudicotyledons</taxon>
        <taxon>Gunneridae</taxon>
        <taxon>Pentapetalae</taxon>
        <taxon>asterids</taxon>
        <taxon>lamiids</taxon>
        <taxon>Lamiales</taxon>
        <taxon>Oleaceae</taxon>
        <taxon>Oleeae</taxon>
        <taxon>Olea</taxon>
    </lineage>
</organism>
<dbReference type="InterPro" id="IPR018957">
    <property type="entry name" value="Znf_C3HC4_RING-type"/>
</dbReference>
<dbReference type="AlphaFoldDB" id="A0A8S0PLR1"/>
<proteinExistence type="predicted"/>
<keyword evidence="8 11" id="KW-0862">Zinc</keyword>
<evidence type="ECO:0000256" key="9">
    <source>
        <dbReference type="ARBA" id="ARBA00023136"/>
    </source>
</evidence>
<keyword evidence="5 11" id="KW-0479">Metal-binding</keyword>
<evidence type="ECO:0000256" key="4">
    <source>
        <dbReference type="ARBA" id="ARBA00022679"/>
    </source>
</evidence>
<evidence type="ECO:0000313" key="13">
    <source>
        <dbReference type="EMBL" id="CAA2955149.1"/>
    </source>
</evidence>
<keyword evidence="9" id="KW-0472">Membrane</keyword>
<protein>
    <recommendedName>
        <fullName evidence="11">E3 ubiquitin-protein ligase RMA</fullName>
        <ecNumber evidence="11">2.3.2.27</ecNumber>
    </recommendedName>
    <alternativeName>
        <fullName evidence="11">Protein RING membrane-anchor</fullName>
    </alternativeName>
    <alternativeName>
        <fullName evidence="11">RING-type E3 ubiquitin transferase RMA</fullName>
    </alternativeName>
</protein>
<dbReference type="PANTHER" id="PTHR12313">
    <property type="entry name" value="E3 UBIQUITIN-PROTEIN LIGASE RNF5-RELATED"/>
    <property type="match status" value="1"/>
</dbReference>
<dbReference type="SUPFAM" id="SSF57850">
    <property type="entry name" value="RING/U-box"/>
    <property type="match status" value="1"/>
</dbReference>
<keyword evidence="13" id="KW-0436">Ligase</keyword>
<name>A0A8S0PLR1_OLEEU</name>
<comment type="subcellular location">
    <subcellularLocation>
        <location evidence="2">Endomembrane system</location>
    </subcellularLocation>
    <subcellularLocation>
        <location evidence="11">Endoplasmic reticulum membrane</location>
        <topology evidence="11">Single-pass type IV membrane protein</topology>
    </subcellularLocation>
</comment>
<dbReference type="EC" id="2.3.2.27" evidence="11"/>
<evidence type="ECO:0000256" key="8">
    <source>
        <dbReference type="ARBA" id="ARBA00022833"/>
    </source>
</evidence>
<evidence type="ECO:0000259" key="12">
    <source>
        <dbReference type="PROSITE" id="PS50089"/>
    </source>
</evidence>
<dbReference type="GO" id="GO:0005789">
    <property type="term" value="C:endoplasmic reticulum membrane"/>
    <property type="evidence" value="ECO:0007669"/>
    <property type="project" value="UniProtKB-SubCell"/>
</dbReference>
<evidence type="ECO:0000256" key="2">
    <source>
        <dbReference type="ARBA" id="ARBA00004308"/>
    </source>
</evidence>
<dbReference type="GO" id="GO:0016874">
    <property type="term" value="F:ligase activity"/>
    <property type="evidence" value="ECO:0007669"/>
    <property type="project" value="UniProtKB-KW"/>
</dbReference>
<dbReference type="InterPro" id="IPR045103">
    <property type="entry name" value="RNF5/RNF185-like"/>
</dbReference>
<dbReference type="GO" id="GO:0061630">
    <property type="term" value="F:ubiquitin protein ligase activity"/>
    <property type="evidence" value="ECO:0007669"/>
    <property type="project" value="UniProtKB-UniRule"/>
</dbReference>
<accession>A0A8S0PLR1</accession>
<dbReference type="InterPro" id="IPR017907">
    <property type="entry name" value="Znf_RING_CS"/>
</dbReference>
<comment type="catalytic activity">
    <reaction evidence="1 11">
        <text>S-ubiquitinyl-[E2 ubiquitin-conjugating enzyme]-L-cysteine + [acceptor protein]-L-lysine = [E2 ubiquitin-conjugating enzyme]-L-cysteine + N(6)-ubiquitinyl-[acceptor protein]-L-lysine.</text>
        <dbReference type="EC" id="2.3.2.27"/>
    </reaction>
</comment>
<comment type="domain">
    <text evidence="11">The RING-type zinc finger domain is responsible for E3 ligase activity.</text>
</comment>
<dbReference type="Gramene" id="OE9A022942T3">
    <property type="protein sequence ID" value="OE9A022942C3"/>
    <property type="gene ID" value="OE9A022942"/>
</dbReference>
<evidence type="ECO:0000256" key="11">
    <source>
        <dbReference type="RuleBase" id="RU369090"/>
    </source>
</evidence>
<sequence length="291" mass="32520">MATEEYLQQAAVQSDYNEGKTALEKCKSLSSADDEPGTNISGGFECNICLDVVQDPVITFCGHLYCWPCIYRWISLQSVSPENPEHEHPQCPVCKAEISPKTLIPLYGRGNSTTSKDKVSHLGILIPQRPPSPRCGSNVLIPTTTLGDLHPVGQLHHQSYEQQSRPYQPHSHNYTASPMLPNGGMATNLIDPMIGMFGEMVYSRIFGNSETTSYTHPNSYRLQGAIYPNGDERIWRWWLHSADEFCRVIGAGIVQRRSHRAQRYEAIGWCSTLWVSVTQSISTVVGGFYLI</sequence>
<keyword evidence="11" id="KW-0256">Endoplasmic reticulum</keyword>
<keyword evidence="7 11" id="KW-0833">Ubl conjugation pathway</keyword>
<evidence type="ECO:0000256" key="6">
    <source>
        <dbReference type="ARBA" id="ARBA00022771"/>
    </source>
</evidence>
<dbReference type="Gene3D" id="3.30.40.10">
    <property type="entry name" value="Zinc/RING finger domain, C3HC4 (zinc finger)"/>
    <property type="match status" value="1"/>
</dbReference>
<evidence type="ECO:0000256" key="1">
    <source>
        <dbReference type="ARBA" id="ARBA00000900"/>
    </source>
</evidence>
<dbReference type="InterPro" id="IPR013083">
    <property type="entry name" value="Znf_RING/FYVE/PHD"/>
</dbReference>
<gene>
    <name evidence="13" type="ORF">OLEA9_A022942</name>
</gene>
<dbReference type="PROSITE" id="PS50089">
    <property type="entry name" value="ZF_RING_2"/>
    <property type="match status" value="1"/>
</dbReference>
<keyword evidence="6 10" id="KW-0863">Zinc-finger</keyword>
<dbReference type="SMART" id="SM00184">
    <property type="entry name" value="RING"/>
    <property type="match status" value="1"/>
</dbReference>
<dbReference type="Pfam" id="PF00097">
    <property type="entry name" value="zf-C3HC4"/>
    <property type="match status" value="1"/>
</dbReference>
<dbReference type="Proteomes" id="UP000594638">
    <property type="component" value="Unassembled WGS sequence"/>
</dbReference>
<dbReference type="GO" id="GO:0006511">
    <property type="term" value="P:ubiquitin-dependent protein catabolic process"/>
    <property type="evidence" value="ECO:0007669"/>
    <property type="project" value="UniProtKB-UniRule"/>
</dbReference>
<dbReference type="OrthoDB" id="6270329at2759"/>
<dbReference type="EMBL" id="CACTIH010000140">
    <property type="protein sequence ID" value="CAA2955149.1"/>
    <property type="molecule type" value="Genomic_DNA"/>
</dbReference>
<keyword evidence="4 11" id="KW-0808">Transferase</keyword>
<feature type="domain" description="RING-type" evidence="12">
    <location>
        <begin position="46"/>
        <end position="95"/>
    </location>
</feature>